<dbReference type="InterPro" id="IPR035979">
    <property type="entry name" value="RBD_domain_sf"/>
</dbReference>
<name>A0A915DHU0_9BILA</name>
<dbReference type="Gene3D" id="3.30.70.330">
    <property type="match status" value="1"/>
</dbReference>
<dbReference type="SUPFAM" id="SSF54928">
    <property type="entry name" value="RNA-binding domain, RBD"/>
    <property type="match status" value="1"/>
</dbReference>
<evidence type="ECO:0000313" key="1">
    <source>
        <dbReference type="Proteomes" id="UP000887574"/>
    </source>
</evidence>
<organism evidence="1 2">
    <name type="scientific">Ditylenchus dipsaci</name>
    <dbReference type="NCBI Taxonomy" id="166011"/>
    <lineage>
        <taxon>Eukaryota</taxon>
        <taxon>Metazoa</taxon>
        <taxon>Ecdysozoa</taxon>
        <taxon>Nematoda</taxon>
        <taxon>Chromadorea</taxon>
        <taxon>Rhabditida</taxon>
        <taxon>Tylenchina</taxon>
        <taxon>Tylenchomorpha</taxon>
        <taxon>Sphaerularioidea</taxon>
        <taxon>Anguinidae</taxon>
        <taxon>Anguininae</taxon>
        <taxon>Ditylenchus</taxon>
    </lineage>
</organism>
<evidence type="ECO:0000313" key="2">
    <source>
        <dbReference type="WBParaSite" id="jg19414"/>
    </source>
</evidence>
<accession>A0A915DHU0</accession>
<dbReference type="InterPro" id="IPR012677">
    <property type="entry name" value="Nucleotide-bd_a/b_plait_sf"/>
</dbReference>
<dbReference type="WBParaSite" id="jg19414">
    <property type="protein sequence ID" value="jg19414"/>
    <property type="gene ID" value="jg19414"/>
</dbReference>
<proteinExistence type="predicted"/>
<reference evidence="2" key="1">
    <citation type="submission" date="2022-11" db="UniProtKB">
        <authorList>
            <consortium name="WormBaseParasite"/>
        </authorList>
    </citation>
    <scope>IDENTIFICATION</scope>
</reference>
<protein>
    <submittedName>
        <fullName evidence="2">RRM domain-containing protein</fullName>
    </submittedName>
</protein>
<dbReference type="GO" id="GO:0003676">
    <property type="term" value="F:nucleic acid binding"/>
    <property type="evidence" value="ECO:0007669"/>
    <property type="project" value="InterPro"/>
</dbReference>
<keyword evidence="1" id="KW-1185">Reference proteome</keyword>
<dbReference type="Proteomes" id="UP000887574">
    <property type="component" value="Unplaced"/>
</dbReference>
<dbReference type="AlphaFoldDB" id="A0A915DHU0"/>
<sequence>MNRTLFVGLLPANTALQTLQDYFSRFGEVEFAVGSVLEQESTSMCCICHLFIRGWIGKSNESSPSSDQCKLISIIYRCQLLKRRLEELLHEDCNRGWSFCFIFGHWWDEESFDSEDSHD</sequence>